<dbReference type="InterPro" id="IPR007627">
    <property type="entry name" value="RNA_pol_sigma70_r2"/>
</dbReference>
<dbReference type="NCBIfam" id="TIGR02937">
    <property type="entry name" value="sigma70-ECF"/>
    <property type="match status" value="1"/>
</dbReference>
<evidence type="ECO:0000256" key="3">
    <source>
        <dbReference type="ARBA" id="ARBA00023082"/>
    </source>
</evidence>
<dbReference type="Proteomes" id="UP000560658">
    <property type="component" value="Unassembled WGS sequence"/>
</dbReference>
<dbReference type="PANTHER" id="PTHR43133:SF46">
    <property type="entry name" value="RNA POLYMERASE SIGMA-70 FACTOR ECF SUBFAMILY"/>
    <property type="match status" value="1"/>
</dbReference>
<dbReference type="CDD" id="cd06171">
    <property type="entry name" value="Sigma70_r4"/>
    <property type="match status" value="1"/>
</dbReference>
<dbReference type="RefSeq" id="WP_044164787.1">
    <property type="nucleotide sequence ID" value="NZ_JACIER010000008.1"/>
</dbReference>
<protein>
    <submittedName>
        <fullName evidence="7">RNA polymerase sigma-70 factor (ECF subfamily)</fullName>
    </submittedName>
</protein>
<reference evidence="7" key="1">
    <citation type="submission" date="2020-08" db="EMBL/GenBank/DDBJ databases">
        <title>Genomic Encyclopedia of Type Strains, Phase IV (KMG-IV): sequencing the most valuable type-strain genomes for metagenomic binning, comparative biology and taxonomic classification.</title>
        <authorList>
            <person name="Goeker M."/>
        </authorList>
    </citation>
    <scope>NUCLEOTIDE SEQUENCE [LARGE SCALE GENOMIC DNA]</scope>
    <source>
        <strain evidence="7">DSM 105720</strain>
    </source>
</reference>
<name>A0A840D7F2_9BACE</name>
<organism evidence="7 8">
    <name type="scientific">Bacteroides reticulotermitis</name>
    <dbReference type="NCBI Taxonomy" id="1133319"/>
    <lineage>
        <taxon>Bacteria</taxon>
        <taxon>Pseudomonadati</taxon>
        <taxon>Bacteroidota</taxon>
        <taxon>Bacteroidia</taxon>
        <taxon>Bacteroidales</taxon>
        <taxon>Bacteroidaceae</taxon>
        <taxon>Bacteroides</taxon>
    </lineage>
</organism>
<dbReference type="GO" id="GO:0006352">
    <property type="term" value="P:DNA-templated transcription initiation"/>
    <property type="evidence" value="ECO:0007669"/>
    <property type="project" value="InterPro"/>
</dbReference>
<comment type="caution">
    <text evidence="7">The sequence shown here is derived from an EMBL/GenBank/DDBJ whole genome shotgun (WGS) entry which is preliminary data.</text>
</comment>
<dbReference type="InterPro" id="IPR013324">
    <property type="entry name" value="RNA_pol_sigma_r3/r4-like"/>
</dbReference>
<dbReference type="Pfam" id="PF04542">
    <property type="entry name" value="Sigma70_r2"/>
    <property type="match status" value="1"/>
</dbReference>
<keyword evidence="3" id="KW-0731">Sigma factor</keyword>
<evidence type="ECO:0000313" key="8">
    <source>
        <dbReference type="Proteomes" id="UP000560658"/>
    </source>
</evidence>
<comment type="similarity">
    <text evidence="1">Belongs to the sigma-70 factor family. ECF subfamily.</text>
</comment>
<feature type="domain" description="RNA polymerase sigma-70 region 2" evidence="5">
    <location>
        <begin position="11"/>
        <end position="74"/>
    </location>
</feature>
<keyword evidence="8" id="KW-1185">Reference proteome</keyword>
<dbReference type="InterPro" id="IPR013325">
    <property type="entry name" value="RNA_pol_sigma_r2"/>
</dbReference>
<dbReference type="InterPro" id="IPR036388">
    <property type="entry name" value="WH-like_DNA-bd_sf"/>
</dbReference>
<dbReference type="SUPFAM" id="SSF88946">
    <property type="entry name" value="Sigma2 domain of RNA polymerase sigma factors"/>
    <property type="match status" value="1"/>
</dbReference>
<dbReference type="GO" id="GO:0016987">
    <property type="term" value="F:sigma factor activity"/>
    <property type="evidence" value="ECO:0007669"/>
    <property type="project" value="UniProtKB-KW"/>
</dbReference>
<dbReference type="Gene3D" id="1.10.10.10">
    <property type="entry name" value="Winged helix-like DNA-binding domain superfamily/Winged helix DNA-binding domain"/>
    <property type="match status" value="1"/>
</dbReference>
<feature type="domain" description="RNA polymerase sigma factor 70 region 4 type 2" evidence="6">
    <location>
        <begin position="104"/>
        <end position="154"/>
    </location>
</feature>
<dbReference type="GO" id="GO:0003677">
    <property type="term" value="F:DNA binding"/>
    <property type="evidence" value="ECO:0007669"/>
    <property type="project" value="InterPro"/>
</dbReference>
<evidence type="ECO:0000259" key="5">
    <source>
        <dbReference type="Pfam" id="PF04542"/>
    </source>
</evidence>
<evidence type="ECO:0000256" key="4">
    <source>
        <dbReference type="ARBA" id="ARBA00023163"/>
    </source>
</evidence>
<dbReference type="Gene3D" id="1.10.1740.10">
    <property type="match status" value="1"/>
</dbReference>
<evidence type="ECO:0000256" key="1">
    <source>
        <dbReference type="ARBA" id="ARBA00010641"/>
    </source>
</evidence>
<evidence type="ECO:0000259" key="6">
    <source>
        <dbReference type="Pfam" id="PF08281"/>
    </source>
</evidence>
<gene>
    <name evidence="7" type="ORF">GGR06_002157</name>
</gene>
<keyword evidence="4" id="KW-0804">Transcription</keyword>
<dbReference type="Pfam" id="PF08281">
    <property type="entry name" value="Sigma70_r4_2"/>
    <property type="match status" value="1"/>
</dbReference>
<dbReference type="InterPro" id="IPR039425">
    <property type="entry name" value="RNA_pol_sigma-70-like"/>
</dbReference>
<dbReference type="SUPFAM" id="SSF88659">
    <property type="entry name" value="Sigma3 and sigma4 domains of RNA polymerase sigma factors"/>
    <property type="match status" value="1"/>
</dbReference>
<accession>A0A840D7F2</accession>
<dbReference type="InterPro" id="IPR013249">
    <property type="entry name" value="RNA_pol_sigma70_r4_t2"/>
</dbReference>
<dbReference type="AlphaFoldDB" id="A0A840D7F2"/>
<keyword evidence="2" id="KW-0805">Transcription regulation</keyword>
<sequence>MKKSINFEIFFKENYSQFYFFALHLIDDEEVSRDIVSDSFEYALNNYGRLDVENWKTYMYSYIRNKCIDYIRHQEVKRKYIDYYLHVTREIEESGYEEYEEKIKEIRKLIASLTPQTRLVLRECYIRNKKYKEVADELQISVSAVRKHMVKALKVIREGIAKKTKGGVSDKEC</sequence>
<dbReference type="EMBL" id="JACIER010000008">
    <property type="protein sequence ID" value="MBB4044363.1"/>
    <property type="molecule type" value="Genomic_DNA"/>
</dbReference>
<dbReference type="InterPro" id="IPR014284">
    <property type="entry name" value="RNA_pol_sigma-70_dom"/>
</dbReference>
<evidence type="ECO:0000313" key="7">
    <source>
        <dbReference type="EMBL" id="MBB4044363.1"/>
    </source>
</evidence>
<proteinExistence type="inferred from homology"/>
<evidence type="ECO:0000256" key="2">
    <source>
        <dbReference type="ARBA" id="ARBA00023015"/>
    </source>
</evidence>
<dbReference type="PANTHER" id="PTHR43133">
    <property type="entry name" value="RNA POLYMERASE ECF-TYPE SIGMA FACTO"/>
    <property type="match status" value="1"/>
</dbReference>